<accession>A0A4Y9ZVP5</accession>
<name>A0A4Y9ZVP5_9AGAM</name>
<feature type="region of interest" description="Disordered" evidence="1">
    <location>
        <begin position="1"/>
        <end position="34"/>
    </location>
</feature>
<dbReference type="EMBL" id="SFCI01000744">
    <property type="protein sequence ID" value="TFY78123.1"/>
    <property type="molecule type" value="Genomic_DNA"/>
</dbReference>
<keyword evidence="3" id="KW-1185">Reference proteome</keyword>
<protein>
    <submittedName>
        <fullName evidence="2">Uncharacterized protein</fullName>
    </submittedName>
</protein>
<gene>
    <name evidence="2" type="ORF">EWM64_g5889</name>
</gene>
<reference evidence="2 3" key="1">
    <citation type="submission" date="2019-02" db="EMBL/GenBank/DDBJ databases">
        <title>Genome sequencing of the rare red list fungi Hericium alpestre (H. flagellum).</title>
        <authorList>
            <person name="Buettner E."/>
            <person name="Kellner H."/>
        </authorList>
    </citation>
    <scope>NUCLEOTIDE SEQUENCE [LARGE SCALE GENOMIC DNA]</scope>
    <source>
        <strain evidence="2 3">DSM 108284</strain>
    </source>
</reference>
<dbReference type="Proteomes" id="UP000298061">
    <property type="component" value="Unassembled WGS sequence"/>
</dbReference>
<feature type="compositionally biased region" description="Polar residues" evidence="1">
    <location>
        <begin position="1"/>
        <end position="14"/>
    </location>
</feature>
<feature type="compositionally biased region" description="Acidic residues" evidence="1">
    <location>
        <begin position="20"/>
        <end position="29"/>
    </location>
</feature>
<comment type="caution">
    <text evidence="2">The sequence shown here is derived from an EMBL/GenBank/DDBJ whole genome shotgun (WGS) entry which is preliminary data.</text>
</comment>
<sequence length="417" mass="45958">MNGDTSNHGRQAASQILGLESDDDEYIDDEPAHTSDVLHQLLQEEEERQYAGEERTHQEEEEMCNLCCAALGLIADDMTDIEALLEPDEVFLKEMGAAESQYIQDTFSDFNLPPLNLPDVASRPLGMGNITSAMLDFSALVGMHHQHQTDYAARSVRTRDTPAHVDEGLSSGDEPDARTQKVKIKKQIVERLWEQRAKEQACTQTTGCDCAFRWVTTNTTGSTSGNNTEAGNSANAAAVASVAARRALLHHKEAFRKTDSLCLDDLIAARISQFRPLQQDDFVFVYTDFGVMVGQVVTIYAKTAGKNGKHASVVDAANVVAISNVAVQLFQELLGSQFTAIPHMMVAWQAKRFALLPSQALLSLLSSGSPAKTDNRALELQIEDLPCFRSLRQGEKKLSEAMKLLKGRKFQPEELDE</sequence>
<evidence type="ECO:0000313" key="3">
    <source>
        <dbReference type="Proteomes" id="UP000298061"/>
    </source>
</evidence>
<dbReference type="STRING" id="135208.A0A4Y9ZVP5"/>
<proteinExistence type="predicted"/>
<dbReference type="OrthoDB" id="73076at2759"/>
<feature type="region of interest" description="Disordered" evidence="1">
    <location>
        <begin position="158"/>
        <end position="181"/>
    </location>
</feature>
<feature type="compositionally biased region" description="Basic and acidic residues" evidence="1">
    <location>
        <begin position="158"/>
        <end position="167"/>
    </location>
</feature>
<dbReference type="AlphaFoldDB" id="A0A4Y9ZVP5"/>
<evidence type="ECO:0000256" key="1">
    <source>
        <dbReference type="SAM" id="MobiDB-lite"/>
    </source>
</evidence>
<evidence type="ECO:0000313" key="2">
    <source>
        <dbReference type="EMBL" id="TFY78123.1"/>
    </source>
</evidence>
<organism evidence="2 3">
    <name type="scientific">Hericium alpestre</name>
    <dbReference type="NCBI Taxonomy" id="135208"/>
    <lineage>
        <taxon>Eukaryota</taxon>
        <taxon>Fungi</taxon>
        <taxon>Dikarya</taxon>
        <taxon>Basidiomycota</taxon>
        <taxon>Agaricomycotina</taxon>
        <taxon>Agaricomycetes</taxon>
        <taxon>Russulales</taxon>
        <taxon>Hericiaceae</taxon>
        <taxon>Hericium</taxon>
    </lineage>
</organism>